<feature type="domain" description="Bulb-type lectin" evidence="24">
    <location>
        <begin position="22"/>
        <end position="152"/>
    </location>
</feature>
<keyword evidence="5 20" id="KW-0812">Transmembrane</keyword>
<protein>
    <recommendedName>
        <fullName evidence="17">Receptor-like serine/threonine-protein kinase</fullName>
        <ecNumber evidence="17">2.7.11.1</ecNumber>
    </recommendedName>
</protein>
<dbReference type="FunFam" id="1.10.510.10:FF:000302">
    <property type="entry name" value="Serine/threonine-protein kinase"/>
    <property type="match status" value="1"/>
</dbReference>
<comment type="caution">
    <text evidence="18">Lacks conserved residue(s) required for the propagation of feature annotation.</text>
</comment>
<evidence type="ECO:0000259" key="22">
    <source>
        <dbReference type="PROSITE" id="PS50011"/>
    </source>
</evidence>
<feature type="domain" description="EGF-like" evidence="23">
    <location>
        <begin position="285"/>
        <end position="321"/>
    </location>
</feature>
<feature type="transmembrane region" description="Helical" evidence="20">
    <location>
        <begin position="455"/>
        <end position="480"/>
    </location>
</feature>
<evidence type="ECO:0000256" key="7">
    <source>
        <dbReference type="ARBA" id="ARBA00022741"/>
    </source>
</evidence>
<evidence type="ECO:0000256" key="18">
    <source>
        <dbReference type="PROSITE-ProRule" id="PRU00076"/>
    </source>
</evidence>
<evidence type="ECO:0000313" key="27">
    <source>
        <dbReference type="Proteomes" id="UP001417504"/>
    </source>
</evidence>
<dbReference type="FunFam" id="2.90.10.10:FF:000007">
    <property type="entry name" value="Serine/threonine-protein kinase"/>
    <property type="match status" value="1"/>
</dbReference>
<dbReference type="InterPro" id="IPR036426">
    <property type="entry name" value="Bulb-type_lectin_dom_sf"/>
</dbReference>
<evidence type="ECO:0000256" key="17">
    <source>
        <dbReference type="PIRNR" id="PIRNR000641"/>
    </source>
</evidence>
<dbReference type="FunFam" id="3.30.200.20:FF:000059">
    <property type="entry name" value="S-receptor-like serine/threonine-protein kinase"/>
    <property type="match status" value="1"/>
</dbReference>
<comment type="catalytic activity">
    <reaction evidence="16 17">
        <text>L-seryl-[protein] + ATP = O-phospho-L-seryl-[protein] + ADP + H(+)</text>
        <dbReference type="Rhea" id="RHEA:17989"/>
        <dbReference type="Rhea" id="RHEA-COMP:9863"/>
        <dbReference type="Rhea" id="RHEA-COMP:11604"/>
        <dbReference type="ChEBI" id="CHEBI:15378"/>
        <dbReference type="ChEBI" id="CHEBI:29999"/>
        <dbReference type="ChEBI" id="CHEBI:30616"/>
        <dbReference type="ChEBI" id="CHEBI:83421"/>
        <dbReference type="ChEBI" id="CHEBI:456216"/>
        <dbReference type="EC" id="2.7.11.1"/>
    </reaction>
</comment>
<feature type="binding site" evidence="19">
    <location>
        <position position="543"/>
    </location>
    <ligand>
        <name>ATP</name>
        <dbReference type="ChEBI" id="CHEBI:30616"/>
    </ligand>
</feature>
<dbReference type="PROSITE" id="PS00108">
    <property type="entry name" value="PROTEIN_KINASE_ST"/>
    <property type="match status" value="1"/>
</dbReference>
<evidence type="ECO:0000256" key="4">
    <source>
        <dbReference type="ARBA" id="ARBA00022679"/>
    </source>
</evidence>
<dbReference type="GO" id="GO:0016020">
    <property type="term" value="C:membrane"/>
    <property type="evidence" value="ECO:0007669"/>
    <property type="project" value="UniProtKB-SubCell"/>
</dbReference>
<evidence type="ECO:0000256" key="10">
    <source>
        <dbReference type="ARBA" id="ARBA00022989"/>
    </source>
</evidence>
<dbReference type="GO" id="GO:0005524">
    <property type="term" value="F:ATP binding"/>
    <property type="evidence" value="ECO:0007669"/>
    <property type="project" value="UniProtKB-UniRule"/>
</dbReference>
<keyword evidence="4 17" id="KW-0808">Transferase</keyword>
<dbReference type="Gene3D" id="3.30.200.20">
    <property type="entry name" value="Phosphorylase Kinase, domain 1"/>
    <property type="match status" value="1"/>
</dbReference>
<evidence type="ECO:0000256" key="8">
    <source>
        <dbReference type="ARBA" id="ARBA00022777"/>
    </source>
</evidence>
<evidence type="ECO:0000256" key="2">
    <source>
        <dbReference type="ARBA" id="ARBA00022527"/>
    </source>
</evidence>
<dbReference type="PROSITE" id="PS50927">
    <property type="entry name" value="BULB_LECTIN"/>
    <property type="match status" value="1"/>
</dbReference>
<evidence type="ECO:0000256" key="14">
    <source>
        <dbReference type="ARBA" id="ARBA00023180"/>
    </source>
</evidence>
<dbReference type="Gene3D" id="3.50.4.10">
    <property type="entry name" value="Hepatocyte Growth Factor"/>
    <property type="match status" value="1"/>
</dbReference>
<comment type="catalytic activity">
    <reaction evidence="15 17">
        <text>L-threonyl-[protein] + ATP = O-phospho-L-threonyl-[protein] + ADP + H(+)</text>
        <dbReference type="Rhea" id="RHEA:46608"/>
        <dbReference type="Rhea" id="RHEA-COMP:11060"/>
        <dbReference type="Rhea" id="RHEA-COMP:11605"/>
        <dbReference type="ChEBI" id="CHEBI:15378"/>
        <dbReference type="ChEBI" id="CHEBI:30013"/>
        <dbReference type="ChEBI" id="CHEBI:30616"/>
        <dbReference type="ChEBI" id="CHEBI:61977"/>
        <dbReference type="ChEBI" id="CHEBI:456216"/>
        <dbReference type="EC" id="2.7.11.1"/>
    </reaction>
</comment>
<dbReference type="Proteomes" id="UP001417504">
    <property type="component" value="Unassembled WGS sequence"/>
</dbReference>
<evidence type="ECO:0000256" key="21">
    <source>
        <dbReference type="SAM" id="SignalP"/>
    </source>
</evidence>
<dbReference type="InterPro" id="IPR000742">
    <property type="entry name" value="EGF"/>
</dbReference>
<gene>
    <name evidence="26" type="ORF">Sjap_013453</name>
</gene>
<keyword evidence="2 17" id="KW-0723">Serine/threonine-protein kinase</keyword>
<evidence type="ECO:0000256" key="20">
    <source>
        <dbReference type="SAM" id="Phobius"/>
    </source>
</evidence>
<comment type="subcellular location">
    <subcellularLocation>
        <location evidence="1">Membrane</location>
        <topology evidence="1">Single-pass type I membrane protein</topology>
    </subcellularLocation>
</comment>
<sequence length="814" mass="91910">MAIRATQLSFFVSILLISFHPYFASTTRNALQRGSSMSVEGGGSDLLTSPDNSFSCGFYPVGTNAYCFSIWFTDTKDKTVVWMANRDHPVNGQRSRVSFRRDGVMVLTDLDGSIVWSTNASSATDADTAQLLNGGNLVLKNPKGEILWQSFDYPTDTLLPAQTIDRHKKLISSKGKGSYYTGYYSFYFDNDNVLRLIYDGPEISSIYWPSRDRSVFESGRTYYNSSRIAVLDDLGSFFSSDLLNIYASDKGFGVKRRLTMDYDGNLRLYSLKKSSGSWVVSWEAISRPCDVHGLCGRNGICVFTPKHMCSCPPGHERVDPTDWSRGCRPKFTLACDQTQQLKFVELPHVDFYGNDLNYKRGMSLEDCKKWCSNECSCRGFSYKWGEAVCYIKDTLFNGYQSINFPGNAYLKLPSDYETSESAVLEGSEAMCNTNETEIITGYSHMNRSHRSRTTWLYLGCFAGAIGFIEILFIALGWWFLFRRRDTGNSVEDGYCAISSQFRKFAYSELKKETKNFTEELGRGGSAIVYKGVLEDDRVVAVKKLGDVIHGEGEFWAEVSTIGRINHMNLVRMWGFCSEKNHRLLVYELLEHGSLDKHLFSKFSSGNGSSNVEVGVLGWKERYKIALGAAKGLAYLHHECLEWVIHCDVKPENILLDSDFEPKIADFGLAKLTQRGGSGSEFTHIRGTKGYMAPEWAMNLPITAKVDVYSFGIVLMEIVKGIRLSSLVVEQGEEEEVPVAWFVKMIKKKIVSKDDSWIDHIIDPRLDGRFVKKQAVRMMEIALSCIEEERSKRPSMDSVVQGLQEVEEIEKNNAK</sequence>
<keyword evidence="6 21" id="KW-0732">Signal</keyword>
<dbReference type="PANTHER" id="PTHR47974:SF4">
    <property type="entry name" value="RECEPTOR-LIKE SERINE_THREONINE-PROTEIN KINASE"/>
    <property type="match status" value="1"/>
</dbReference>
<evidence type="ECO:0000256" key="19">
    <source>
        <dbReference type="PROSITE-ProRule" id="PRU10141"/>
    </source>
</evidence>
<keyword evidence="8 17" id="KW-0418">Kinase</keyword>
<keyword evidence="12" id="KW-1015">Disulfide bond</keyword>
<dbReference type="InterPro" id="IPR000719">
    <property type="entry name" value="Prot_kinase_dom"/>
</dbReference>
<dbReference type="CDD" id="cd00053">
    <property type="entry name" value="EGF"/>
    <property type="match status" value="1"/>
</dbReference>
<dbReference type="PROSITE" id="PS50026">
    <property type="entry name" value="EGF_3"/>
    <property type="match status" value="1"/>
</dbReference>
<dbReference type="InterPro" id="IPR017441">
    <property type="entry name" value="Protein_kinase_ATP_BS"/>
</dbReference>
<keyword evidence="10 20" id="KW-1133">Transmembrane helix</keyword>
<dbReference type="SMART" id="SM00220">
    <property type="entry name" value="S_TKc"/>
    <property type="match status" value="1"/>
</dbReference>
<dbReference type="FunFam" id="2.90.10.10:FF:000015">
    <property type="entry name" value="Serine/threonine-protein kinase"/>
    <property type="match status" value="1"/>
</dbReference>
<keyword evidence="9 17" id="KW-0067">ATP-binding</keyword>
<dbReference type="GO" id="GO:0048544">
    <property type="term" value="P:recognition of pollen"/>
    <property type="evidence" value="ECO:0007669"/>
    <property type="project" value="InterPro"/>
</dbReference>
<dbReference type="EMBL" id="JBBNAE010000005">
    <property type="protein sequence ID" value="KAK9123851.1"/>
    <property type="molecule type" value="Genomic_DNA"/>
</dbReference>
<keyword evidence="3 18" id="KW-0245">EGF-like domain</keyword>
<dbReference type="CDD" id="cd00028">
    <property type="entry name" value="B_lectin"/>
    <property type="match status" value="1"/>
</dbReference>
<dbReference type="InterPro" id="IPR000858">
    <property type="entry name" value="S_locus_glycoprot_dom"/>
</dbReference>
<dbReference type="EC" id="2.7.11.1" evidence="17"/>
<dbReference type="Pfam" id="PF01453">
    <property type="entry name" value="B_lectin"/>
    <property type="match status" value="1"/>
</dbReference>
<dbReference type="GO" id="GO:0004674">
    <property type="term" value="F:protein serine/threonine kinase activity"/>
    <property type="evidence" value="ECO:0007669"/>
    <property type="project" value="UniProtKB-KW"/>
</dbReference>
<feature type="domain" description="Apple" evidence="25">
    <location>
        <begin position="335"/>
        <end position="414"/>
    </location>
</feature>
<dbReference type="PROSITE" id="PS00107">
    <property type="entry name" value="PROTEIN_KINASE_ATP"/>
    <property type="match status" value="1"/>
</dbReference>
<keyword evidence="27" id="KW-1185">Reference proteome</keyword>
<dbReference type="InterPro" id="IPR011009">
    <property type="entry name" value="Kinase-like_dom_sf"/>
</dbReference>
<dbReference type="PROSITE" id="PS50948">
    <property type="entry name" value="PAN"/>
    <property type="match status" value="1"/>
</dbReference>
<accession>A0AAP0P1B6</accession>
<evidence type="ECO:0000256" key="13">
    <source>
        <dbReference type="ARBA" id="ARBA00023170"/>
    </source>
</evidence>
<dbReference type="InterPro" id="IPR024171">
    <property type="entry name" value="SRK-like_kinase"/>
</dbReference>
<dbReference type="FunFam" id="3.50.4.10:FF:000022">
    <property type="entry name" value="Serine/threonine-protein kinase"/>
    <property type="match status" value="1"/>
</dbReference>
<dbReference type="PROSITE" id="PS50011">
    <property type="entry name" value="PROTEIN_KINASE_DOM"/>
    <property type="match status" value="1"/>
</dbReference>
<keyword evidence="13" id="KW-0675">Receptor</keyword>
<dbReference type="SUPFAM" id="SSF57414">
    <property type="entry name" value="Hairpin loop containing domain-like"/>
    <property type="match status" value="1"/>
</dbReference>
<evidence type="ECO:0000256" key="16">
    <source>
        <dbReference type="ARBA" id="ARBA00048679"/>
    </source>
</evidence>
<organism evidence="26 27">
    <name type="scientific">Stephania japonica</name>
    <dbReference type="NCBI Taxonomy" id="461633"/>
    <lineage>
        <taxon>Eukaryota</taxon>
        <taxon>Viridiplantae</taxon>
        <taxon>Streptophyta</taxon>
        <taxon>Embryophyta</taxon>
        <taxon>Tracheophyta</taxon>
        <taxon>Spermatophyta</taxon>
        <taxon>Magnoliopsida</taxon>
        <taxon>Ranunculales</taxon>
        <taxon>Menispermaceae</taxon>
        <taxon>Menispermoideae</taxon>
        <taxon>Cissampelideae</taxon>
        <taxon>Stephania</taxon>
    </lineage>
</organism>
<evidence type="ECO:0000256" key="11">
    <source>
        <dbReference type="ARBA" id="ARBA00023136"/>
    </source>
</evidence>
<dbReference type="InterPro" id="IPR003609">
    <property type="entry name" value="Pan_app"/>
</dbReference>
<evidence type="ECO:0000313" key="26">
    <source>
        <dbReference type="EMBL" id="KAK9123851.1"/>
    </source>
</evidence>
<dbReference type="InterPro" id="IPR001480">
    <property type="entry name" value="Bulb-type_lectin_dom"/>
</dbReference>
<evidence type="ECO:0000256" key="1">
    <source>
        <dbReference type="ARBA" id="ARBA00004479"/>
    </source>
</evidence>
<proteinExistence type="inferred from homology"/>
<keyword evidence="7 17" id="KW-0547">Nucleotide-binding</keyword>
<comment type="caution">
    <text evidence="26">The sequence shown here is derived from an EMBL/GenBank/DDBJ whole genome shotgun (WGS) entry which is preliminary data.</text>
</comment>
<dbReference type="InterPro" id="IPR008271">
    <property type="entry name" value="Ser/Thr_kinase_AS"/>
</dbReference>
<dbReference type="SUPFAM" id="SSF56112">
    <property type="entry name" value="Protein kinase-like (PK-like)"/>
    <property type="match status" value="1"/>
</dbReference>
<dbReference type="SUPFAM" id="SSF51110">
    <property type="entry name" value="alpha-D-mannose-specific plant lectins"/>
    <property type="match status" value="1"/>
</dbReference>
<dbReference type="CDD" id="cd14066">
    <property type="entry name" value="STKc_IRAK"/>
    <property type="match status" value="1"/>
</dbReference>
<evidence type="ECO:0000259" key="23">
    <source>
        <dbReference type="PROSITE" id="PS50026"/>
    </source>
</evidence>
<keyword evidence="11 20" id="KW-0472">Membrane</keyword>
<feature type="signal peptide" evidence="21">
    <location>
        <begin position="1"/>
        <end position="24"/>
    </location>
</feature>
<name>A0AAP0P1B6_9MAGN</name>
<comment type="similarity">
    <text evidence="17">Belongs to the protein kinase superfamily. Ser/Thr protein kinase family.</text>
</comment>
<evidence type="ECO:0000256" key="12">
    <source>
        <dbReference type="ARBA" id="ARBA00023157"/>
    </source>
</evidence>
<dbReference type="SMART" id="SM00473">
    <property type="entry name" value="PAN_AP"/>
    <property type="match status" value="1"/>
</dbReference>
<evidence type="ECO:0000256" key="9">
    <source>
        <dbReference type="ARBA" id="ARBA00022840"/>
    </source>
</evidence>
<dbReference type="AlphaFoldDB" id="A0AAP0P1B6"/>
<dbReference type="Gene3D" id="1.10.510.10">
    <property type="entry name" value="Transferase(Phosphotransferase) domain 1"/>
    <property type="match status" value="1"/>
</dbReference>
<reference evidence="26 27" key="1">
    <citation type="submission" date="2024-01" db="EMBL/GenBank/DDBJ databases">
        <title>Genome assemblies of Stephania.</title>
        <authorList>
            <person name="Yang L."/>
        </authorList>
    </citation>
    <scope>NUCLEOTIDE SEQUENCE [LARGE SCALE GENOMIC DNA]</scope>
    <source>
        <strain evidence="26">QJT</strain>
        <tissue evidence="26">Leaf</tissue>
    </source>
</reference>
<evidence type="ECO:0000256" key="5">
    <source>
        <dbReference type="ARBA" id="ARBA00022692"/>
    </source>
</evidence>
<dbReference type="Pfam" id="PF00069">
    <property type="entry name" value="Pkinase"/>
    <property type="match status" value="1"/>
</dbReference>
<evidence type="ECO:0000256" key="6">
    <source>
        <dbReference type="ARBA" id="ARBA00022729"/>
    </source>
</evidence>
<evidence type="ECO:0000256" key="3">
    <source>
        <dbReference type="ARBA" id="ARBA00022536"/>
    </source>
</evidence>
<dbReference type="PANTHER" id="PTHR47974">
    <property type="entry name" value="OS07G0415500 PROTEIN"/>
    <property type="match status" value="1"/>
</dbReference>
<keyword evidence="14" id="KW-0325">Glycoprotein</keyword>
<dbReference type="CDD" id="cd01098">
    <property type="entry name" value="PAN_AP_plant"/>
    <property type="match status" value="1"/>
</dbReference>
<dbReference type="Pfam" id="PF00024">
    <property type="entry name" value="PAN_1"/>
    <property type="match status" value="1"/>
</dbReference>
<dbReference type="PIRSF" id="PIRSF000641">
    <property type="entry name" value="SRK"/>
    <property type="match status" value="1"/>
</dbReference>
<dbReference type="Gene3D" id="2.90.10.10">
    <property type="entry name" value="Bulb-type lectin domain"/>
    <property type="match status" value="1"/>
</dbReference>
<dbReference type="SMART" id="SM00108">
    <property type="entry name" value="B_lectin"/>
    <property type="match status" value="1"/>
</dbReference>
<feature type="domain" description="Protein kinase" evidence="22">
    <location>
        <begin position="514"/>
        <end position="805"/>
    </location>
</feature>
<evidence type="ECO:0000259" key="24">
    <source>
        <dbReference type="PROSITE" id="PS50927"/>
    </source>
</evidence>
<feature type="chain" id="PRO_5042866503" description="Receptor-like serine/threonine-protein kinase" evidence="21">
    <location>
        <begin position="25"/>
        <end position="814"/>
    </location>
</feature>
<dbReference type="Pfam" id="PF00954">
    <property type="entry name" value="S_locus_glycop"/>
    <property type="match status" value="1"/>
</dbReference>
<evidence type="ECO:0000259" key="25">
    <source>
        <dbReference type="PROSITE" id="PS50948"/>
    </source>
</evidence>
<evidence type="ECO:0000256" key="15">
    <source>
        <dbReference type="ARBA" id="ARBA00047899"/>
    </source>
</evidence>